<reference evidence="6" key="2">
    <citation type="submission" date="2016-01" db="EMBL/GenBank/DDBJ databases">
        <authorList>
            <person name="Poehlein A."/>
            <person name="Schlien K."/>
            <person name="Gottschalk G."/>
            <person name="Buckel W."/>
            <person name="Daniel R."/>
        </authorList>
    </citation>
    <scope>NUCLEOTIDE SEQUENCE [LARGE SCALE GENOMIC DNA]</scope>
    <source>
        <strain evidence="6">X2</strain>
    </source>
</reference>
<gene>
    <name evidence="4" type="ORF">CPRO_18410</name>
    <name evidence="5" type="ORF">SAMN02745151_01439</name>
</gene>
<dbReference type="InterPro" id="IPR038109">
    <property type="entry name" value="DNA_bind_recomb_sf"/>
</dbReference>
<reference evidence="4 6" key="1">
    <citation type="journal article" date="2016" name="Genome Announc.">
        <title>Complete Genome Sequence of the Amino Acid-Fermenting Clostridium propionicum X2 (DSM 1682).</title>
        <authorList>
            <person name="Poehlein A."/>
            <person name="Schlien K."/>
            <person name="Chowdhury N.P."/>
            <person name="Gottschalk G."/>
            <person name="Buckel W."/>
            <person name="Daniel R."/>
        </authorList>
    </citation>
    <scope>NUCLEOTIDE SEQUENCE [LARGE SCALE GENOMIC DNA]</scope>
    <source>
        <strain evidence="4 6">X2</strain>
    </source>
</reference>
<proteinExistence type="predicted"/>
<evidence type="ECO:0000313" key="4">
    <source>
        <dbReference type="EMBL" id="AMJ41425.1"/>
    </source>
</evidence>
<feature type="coiled-coil region" evidence="1">
    <location>
        <begin position="464"/>
        <end position="494"/>
    </location>
</feature>
<dbReference type="PANTHER" id="PTHR30461">
    <property type="entry name" value="DNA-INVERTASE FROM LAMBDOID PROPHAGE"/>
    <property type="match status" value="1"/>
</dbReference>
<dbReference type="InterPro" id="IPR006119">
    <property type="entry name" value="Resolv_N"/>
</dbReference>
<dbReference type="Gene3D" id="3.40.50.1390">
    <property type="entry name" value="Resolvase, N-terminal catalytic domain"/>
    <property type="match status" value="1"/>
</dbReference>
<dbReference type="GO" id="GO:0003677">
    <property type="term" value="F:DNA binding"/>
    <property type="evidence" value="ECO:0007669"/>
    <property type="project" value="InterPro"/>
</dbReference>
<feature type="domain" description="Recombinase" evidence="3">
    <location>
        <begin position="182"/>
        <end position="326"/>
    </location>
</feature>
<dbReference type="EMBL" id="CP014223">
    <property type="protein sequence ID" value="AMJ41425.1"/>
    <property type="molecule type" value="Genomic_DNA"/>
</dbReference>
<dbReference type="InterPro" id="IPR050639">
    <property type="entry name" value="SSR_resolvase"/>
</dbReference>
<dbReference type="GO" id="GO:0000150">
    <property type="term" value="F:DNA strand exchange activity"/>
    <property type="evidence" value="ECO:0007669"/>
    <property type="project" value="InterPro"/>
</dbReference>
<accession>A0A0X1U900</accession>
<dbReference type="InterPro" id="IPR011109">
    <property type="entry name" value="DNA_bind_recombinase_dom"/>
</dbReference>
<dbReference type="Proteomes" id="UP000184204">
    <property type="component" value="Unassembled WGS sequence"/>
</dbReference>
<dbReference type="OrthoDB" id="9811097at2"/>
<name>A0A0X1U900_ANAPI</name>
<keyword evidence="6" id="KW-1185">Reference proteome</keyword>
<evidence type="ECO:0000313" key="6">
    <source>
        <dbReference type="Proteomes" id="UP000068026"/>
    </source>
</evidence>
<dbReference type="InterPro" id="IPR036162">
    <property type="entry name" value="Resolvase-like_N_sf"/>
</dbReference>
<evidence type="ECO:0000259" key="2">
    <source>
        <dbReference type="PROSITE" id="PS51736"/>
    </source>
</evidence>
<feature type="domain" description="Resolvase/invertase-type recombinase catalytic" evidence="2">
    <location>
        <begin position="22"/>
        <end position="174"/>
    </location>
</feature>
<dbReference type="Pfam" id="PF07508">
    <property type="entry name" value="Recombinase"/>
    <property type="match status" value="1"/>
</dbReference>
<dbReference type="PROSITE" id="PS51736">
    <property type="entry name" value="RECOMBINASES_3"/>
    <property type="match status" value="1"/>
</dbReference>
<dbReference type="SMART" id="SM00857">
    <property type="entry name" value="Resolvase"/>
    <property type="match status" value="1"/>
</dbReference>
<dbReference type="Pfam" id="PF00239">
    <property type="entry name" value="Resolvase"/>
    <property type="match status" value="1"/>
</dbReference>
<evidence type="ECO:0000259" key="3">
    <source>
        <dbReference type="PROSITE" id="PS51737"/>
    </source>
</evidence>
<dbReference type="KEGG" id="cpro:CPRO_18410"/>
<dbReference type="SUPFAM" id="SSF53041">
    <property type="entry name" value="Resolvase-like"/>
    <property type="match status" value="1"/>
</dbReference>
<dbReference type="Proteomes" id="UP000068026">
    <property type="component" value="Chromosome"/>
</dbReference>
<dbReference type="PROSITE" id="PS51737">
    <property type="entry name" value="RECOMBINASE_DNA_BIND"/>
    <property type="match status" value="1"/>
</dbReference>
<evidence type="ECO:0000313" key="7">
    <source>
        <dbReference type="Proteomes" id="UP000184204"/>
    </source>
</evidence>
<dbReference type="Pfam" id="PF13408">
    <property type="entry name" value="Zn_ribbon_recom"/>
    <property type="match status" value="1"/>
</dbReference>
<dbReference type="RefSeq" id="WP_066050636.1">
    <property type="nucleotide sequence ID" value="NZ_CP014223.1"/>
</dbReference>
<dbReference type="Gene3D" id="3.90.1750.20">
    <property type="entry name" value="Putative Large Serine Recombinase, Chain B, Domain 2"/>
    <property type="match status" value="1"/>
</dbReference>
<reference evidence="5" key="3">
    <citation type="submission" date="2016-11" db="EMBL/GenBank/DDBJ databases">
        <authorList>
            <person name="Varghese N."/>
            <person name="Submissions S."/>
        </authorList>
    </citation>
    <scope>NUCLEOTIDE SEQUENCE</scope>
    <source>
        <strain evidence="5">DSM 1682</strain>
    </source>
</reference>
<dbReference type="InterPro" id="IPR025827">
    <property type="entry name" value="Zn_ribbon_recom_dom"/>
</dbReference>
<reference evidence="7" key="4">
    <citation type="submission" date="2016-11" db="EMBL/GenBank/DDBJ databases">
        <authorList>
            <person name="Jaros S."/>
            <person name="Januszkiewicz K."/>
            <person name="Wedrychowicz H."/>
        </authorList>
    </citation>
    <scope>NUCLEOTIDE SEQUENCE [LARGE SCALE GENOMIC DNA]</scope>
    <source>
        <strain evidence="7">DSM 1682</strain>
    </source>
</reference>
<evidence type="ECO:0000256" key="1">
    <source>
        <dbReference type="SAM" id="Coils"/>
    </source>
</evidence>
<evidence type="ECO:0000313" key="5">
    <source>
        <dbReference type="EMBL" id="SHE68097.1"/>
    </source>
</evidence>
<sequence length="559" mass="64119">MARVSRKNKAQAILEPIEHVYNTAIYIRLSIEDSGTNSSETIETQQYMVEQFVNAQKDMKLYSLYQDNGFTGTNFQRPAFEQMMDDVRDRKIDCIVVKDLSRFGRNYIETGYYLEKIFPFLNVRFVAITDNYDTLKNSSSDDMVASLKNIVNSLVAKDISHKSATVLHQKQQNGEYIGAFAPYGYMKNPDKKNHLMIDPVTAPIVKEIFKWKIEGIGYILIARKLNEMGIPSPSVYNYQNSRYKAKKIPTGKATMWQGQMVKQIINNFTYTGNVTQGKTVESLCNGLPLTKKDKKQYIVVYGTHEAIIDEATFRRLGNTIDEVAKKRKANSEKYPFTENIFKGKVFCDECGQKMIRYKNAKKSAKTRYVFLCNQYAHNLQLSKCSKKCLGEPELINAILLSLRAQVELTFSLEDKLKKLKSTKKYIAKQKKIKTDLVNTEKLITKNLLLCTALFENYTDGTIQLVEYNRLKSDYLKQAEELEEAKNRLLKAQVLDGKILSPQNEWIKAFRGQKDTTVLSREFIELMIDKIIVSGYNDVEIVWKFADELAILTEFVGGAA</sequence>
<dbReference type="EMBL" id="FQUA01000005">
    <property type="protein sequence ID" value="SHE68097.1"/>
    <property type="molecule type" value="Genomic_DNA"/>
</dbReference>
<dbReference type="AlphaFoldDB" id="A0A0X1U900"/>
<dbReference type="PANTHER" id="PTHR30461:SF23">
    <property type="entry name" value="DNA RECOMBINASE-RELATED"/>
    <property type="match status" value="1"/>
</dbReference>
<protein>
    <submittedName>
        <fullName evidence="5">Site-specific DNA recombinase</fullName>
    </submittedName>
</protein>
<keyword evidence="1" id="KW-0175">Coiled coil</keyword>
<organism evidence="5 7">
    <name type="scientific">Anaerotignum propionicum DSM 1682</name>
    <dbReference type="NCBI Taxonomy" id="991789"/>
    <lineage>
        <taxon>Bacteria</taxon>
        <taxon>Bacillati</taxon>
        <taxon>Bacillota</taxon>
        <taxon>Clostridia</taxon>
        <taxon>Lachnospirales</taxon>
        <taxon>Anaerotignaceae</taxon>
        <taxon>Anaerotignum</taxon>
    </lineage>
</organism>